<dbReference type="PROSITE" id="PS51257">
    <property type="entry name" value="PROKAR_LIPOPROTEIN"/>
    <property type="match status" value="1"/>
</dbReference>
<gene>
    <name evidence="2" type="ORF">CJ229_002630</name>
</gene>
<dbReference type="Proteomes" id="UP000243626">
    <property type="component" value="Chromosome"/>
</dbReference>
<protein>
    <recommendedName>
        <fullName evidence="4">Lipoprotein</fullName>
    </recommendedName>
</protein>
<name>A0AAF0YJH5_9STAP</name>
<evidence type="ECO:0000256" key="1">
    <source>
        <dbReference type="SAM" id="SignalP"/>
    </source>
</evidence>
<reference evidence="3" key="1">
    <citation type="submission" date="2017-09" db="EMBL/GenBank/DDBJ databases">
        <title>Bacterial strain isolated from the female urinary microbiota.</title>
        <authorList>
            <person name="Thomas-White K."/>
            <person name="Kumar N."/>
            <person name="Forster S."/>
            <person name="Putonti C."/>
            <person name="Lawley T."/>
            <person name="Wolfe A.J."/>
        </authorList>
    </citation>
    <scope>NUCLEOTIDE SEQUENCE [LARGE SCALE GENOMIC DNA]</scope>
    <source>
        <strain evidence="3">UMB0959</strain>
    </source>
</reference>
<accession>A0AAF0YJH5</accession>
<organism evidence="2 3">
    <name type="scientific">Nosocomiicoccus massiliensis</name>
    <dbReference type="NCBI Taxonomy" id="1232430"/>
    <lineage>
        <taxon>Bacteria</taxon>
        <taxon>Bacillati</taxon>
        <taxon>Bacillota</taxon>
        <taxon>Bacilli</taxon>
        <taxon>Bacillales</taxon>
        <taxon>Staphylococcaceae</taxon>
        <taxon>Nosocomiicoccus</taxon>
    </lineage>
</organism>
<dbReference type="AlphaFoldDB" id="A0AAF0YJH5"/>
<evidence type="ECO:0000313" key="3">
    <source>
        <dbReference type="Proteomes" id="UP000243626"/>
    </source>
</evidence>
<evidence type="ECO:0000313" key="2">
    <source>
        <dbReference type="EMBL" id="WOS96656.1"/>
    </source>
</evidence>
<keyword evidence="1" id="KW-0732">Signal</keyword>
<dbReference type="KEGG" id="nmy:CJ229_002630"/>
<feature type="chain" id="PRO_5042062339" description="Lipoprotein" evidence="1">
    <location>
        <begin position="22"/>
        <end position="226"/>
    </location>
</feature>
<evidence type="ECO:0008006" key="4">
    <source>
        <dbReference type="Google" id="ProtNLM"/>
    </source>
</evidence>
<keyword evidence="3" id="KW-1185">Reference proteome</keyword>
<dbReference type="RefSeq" id="WP_070456766.1">
    <property type="nucleotide sequence ID" value="NZ_CP136964.1"/>
</dbReference>
<feature type="signal peptide" evidence="1">
    <location>
        <begin position="1"/>
        <end position="21"/>
    </location>
</feature>
<proteinExistence type="predicted"/>
<dbReference type="EMBL" id="CP136964">
    <property type="protein sequence ID" value="WOS96656.1"/>
    <property type="molecule type" value="Genomic_DNA"/>
</dbReference>
<sequence length="226" mass="25555">MKKLVISIFSATLLLSACSNSNDGEEEVKEVKQDKSMTSESLIDEVVANNQDVISYEERGTLTMNDEDELNFIVTIDNDENVKFEVDTSDSVFTLYDVNGEKNVLTNGEFETSDIELNPLTYRELVEKLKELPKGDLKTDKDVYVITYDLLTIEDLSIFSNELASNLQDYDVENLSLTLQVNADYKVVRADVEGTLRDDKENYDIKGFATFENIGEVEQIEVPKGE</sequence>